<proteinExistence type="predicted"/>
<reference evidence="1 2" key="1">
    <citation type="submission" date="2024-03" db="EMBL/GenBank/DDBJ databases">
        <title>Novel Streptomyces species of biotechnological and ecological value are a feature of Machair soil.</title>
        <authorList>
            <person name="Prole J.R."/>
            <person name="Goodfellow M."/>
            <person name="Allenby N."/>
            <person name="Ward A.C."/>
        </authorList>
    </citation>
    <scope>NUCLEOTIDE SEQUENCE [LARGE SCALE GENOMIC DNA]</scope>
    <source>
        <strain evidence="1 2">MS1.AVA.1</strain>
    </source>
</reference>
<accession>A0ABU8UVH8</accession>
<sequence>MHLEHTSLGNVQVRQRLMAVDDGFRLPRGAAGEHDVRAVARHDTCDRRFGCRTGPVQQGDSRGDIEPYDPVDGHVIGEDHAHVRLLKHRLQAFGGARDVRQQEGAARLGNRQ</sequence>
<name>A0ABU8UVH8_9ACTN</name>
<gene>
    <name evidence="1" type="ORF">WKI71_44750</name>
</gene>
<organism evidence="1 2">
    <name type="scientific">Streptomyces machairae</name>
    <dbReference type="NCBI Taxonomy" id="3134109"/>
    <lineage>
        <taxon>Bacteria</taxon>
        <taxon>Bacillati</taxon>
        <taxon>Actinomycetota</taxon>
        <taxon>Actinomycetes</taxon>
        <taxon>Kitasatosporales</taxon>
        <taxon>Streptomycetaceae</taxon>
        <taxon>Streptomyces</taxon>
    </lineage>
</organism>
<evidence type="ECO:0000313" key="2">
    <source>
        <dbReference type="Proteomes" id="UP001376459"/>
    </source>
</evidence>
<comment type="caution">
    <text evidence="1">The sequence shown here is derived from an EMBL/GenBank/DDBJ whole genome shotgun (WGS) entry which is preliminary data.</text>
</comment>
<evidence type="ECO:0000313" key="1">
    <source>
        <dbReference type="EMBL" id="MEJ8672912.1"/>
    </source>
</evidence>
<protein>
    <submittedName>
        <fullName evidence="1">Uncharacterized protein</fullName>
    </submittedName>
</protein>
<dbReference type="Proteomes" id="UP001376459">
    <property type="component" value="Unassembled WGS sequence"/>
</dbReference>
<keyword evidence="2" id="KW-1185">Reference proteome</keyword>
<dbReference type="EMBL" id="JBBKAK010000001">
    <property type="protein sequence ID" value="MEJ8672912.1"/>
    <property type="molecule type" value="Genomic_DNA"/>
</dbReference>